<dbReference type="InterPro" id="IPR023827">
    <property type="entry name" value="Peptidase_S8_Asp-AS"/>
</dbReference>
<keyword evidence="3 5" id="KW-0378">Hydrolase</keyword>
<keyword evidence="4 5" id="KW-0720">Serine protease</keyword>
<dbReference type="PANTHER" id="PTHR43806:SF11">
    <property type="entry name" value="CEREVISIN-RELATED"/>
    <property type="match status" value="1"/>
</dbReference>
<dbReference type="InterPro" id="IPR036852">
    <property type="entry name" value="Peptidase_S8/S53_dom_sf"/>
</dbReference>
<keyword evidence="11" id="KW-1185">Reference proteome</keyword>
<evidence type="ECO:0000256" key="6">
    <source>
        <dbReference type="RuleBase" id="RU003355"/>
    </source>
</evidence>
<dbReference type="InterPro" id="IPR022398">
    <property type="entry name" value="Peptidase_S8_His-AS"/>
</dbReference>
<protein>
    <submittedName>
        <fullName evidence="10">Subtilisin family serine protease</fullName>
    </submittedName>
</protein>
<dbReference type="CDD" id="cd04077">
    <property type="entry name" value="Peptidases_S8_PCSK9_ProteinaseK_like"/>
    <property type="match status" value="1"/>
</dbReference>
<dbReference type="InterPro" id="IPR034193">
    <property type="entry name" value="PCSK9_ProteinaseK-like"/>
</dbReference>
<dbReference type="AlphaFoldDB" id="A0A2S6H0U8"/>
<accession>A0A2S6H0U8</accession>
<dbReference type="PROSITE" id="PS51892">
    <property type="entry name" value="SUBTILASE"/>
    <property type="match status" value="1"/>
</dbReference>
<dbReference type="SUPFAM" id="SSF54897">
    <property type="entry name" value="Protease propeptides/inhibitors"/>
    <property type="match status" value="1"/>
</dbReference>
<dbReference type="Proteomes" id="UP000239203">
    <property type="component" value="Unassembled WGS sequence"/>
</dbReference>
<dbReference type="PRINTS" id="PR00723">
    <property type="entry name" value="SUBTILISIN"/>
</dbReference>
<feature type="active site" description="Charge relay system" evidence="5">
    <location>
        <position position="335"/>
    </location>
</feature>
<dbReference type="EMBL" id="PTIX01000001">
    <property type="protein sequence ID" value="PPK71046.1"/>
    <property type="molecule type" value="Genomic_DNA"/>
</dbReference>
<dbReference type="InterPro" id="IPR023828">
    <property type="entry name" value="Peptidase_S8_Ser-AS"/>
</dbReference>
<evidence type="ECO:0000256" key="1">
    <source>
        <dbReference type="ARBA" id="ARBA00011073"/>
    </source>
</evidence>
<dbReference type="InterPro" id="IPR013783">
    <property type="entry name" value="Ig-like_fold"/>
</dbReference>
<dbReference type="Pfam" id="PF05922">
    <property type="entry name" value="Inhibitor_I9"/>
    <property type="match status" value="1"/>
</dbReference>
<keyword evidence="7" id="KW-0732">Signal</keyword>
<evidence type="ECO:0000259" key="9">
    <source>
        <dbReference type="Pfam" id="PF05922"/>
    </source>
</evidence>
<dbReference type="Gene3D" id="2.60.40.10">
    <property type="entry name" value="Immunoglobulins"/>
    <property type="match status" value="1"/>
</dbReference>
<feature type="domain" description="Peptidase S8/S53" evidence="8">
    <location>
        <begin position="142"/>
        <end position="370"/>
    </location>
</feature>
<dbReference type="InterPro" id="IPR000209">
    <property type="entry name" value="Peptidase_S8/S53_dom"/>
</dbReference>
<dbReference type="InterPro" id="IPR015919">
    <property type="entry name" value="Cadherin-like_sf"/>
</dbReference>
<dbReference type="FunFam" id="3.40.50.200:FF:000014">
    <property type="entry name" value="Proteinase K"/>
    <property type="match status" value="1"/>
</dbReference>
<evidence type="ECO:0000313" key="11">
    <source>
        <dbReference type="Proteomes" id="UP000239203"/>
    </source>
</evidence>
<feature type="chain" id="PRO_5015642057" evidence="7">
    <location>
        <begin position="31"/>
        <end position="640"/>
    </location>
</feature>
<dbReference type="Gene3D" id="2.60.120.260">
    <property type="entry name" value="Galactose-binding domain-like"/>
    <property type="match status" value="1"/>
</dbReference>
<dbReference type="GO" id="GO:0006508">
    <property type="term" value="P:proteolysis"/>
    <property type="evidence" value="ECO:0007669"/>
    <property type="project" value="UniProtKB-KW"/>
</dbReference>
<feature type="active site" description="Charge relay system" evidence="5">
    <location>
        <position position="149"/>
    </location>
</feature>
<sequence length="640" mass="66957">MRAKFRPGAWLTVTALVAGATVGVAPPAMAEVVGAGTPGAVAGSYIAVFKDGVAADSDRLARKYSGTVTHRYDHALRGFAAKLDERSARRLAADPAVAYVQQNRVVRKADEQDRPSSWGLDRIDQRFGPLDHTYHYSTKATGVTAYVVDTGIRITHDDFGGRAVWGTNTIGDGKDEDCDGHGTHVSGTIGGTEYGVAKGVKLVAVKVLDCDGSGTSESVAAGLDWVAANHVSGPAVANMSLGGDAPDLVMENAVKRVIADGVLVAVAAGNQDEDACRHSPALVPEALTVGAVNDGDQRSSFSNYGSCVDLFAPGEYIWSASSGYNQDFDLLSGTSMATPHVTGAAALLLARDPGLTPAQLSAGMLIDATKDVVTDPQGSPNRLLVVNTGYRPGYPFVNDPGVRAGRVGTPMSTQLSVVGGTAPYTWTTTALPPGLTLNATTGLISGTPTTTVVNRSVSVTAKDKNNRTGAVTFRMFTTPPGWQCSSKGQKFRNPGFEDGREVGNGWDKSRTLLITTSSGDDKPRTGTWAAYFAGAGFSWDDSLSQEVAIPADCPYTTFSFWVRTTTAEPASSGPVDTLTVTAGTKRLAVISNLDGKPGWVQRTYDVGSMAGQTVRFSFYSGENDGGPTAFDLDDTALNVS</sequence>
<evidence type="ECO:0000256" key="3">
    <source>
        <dbReference type="ARBA" id="ARBA00022801"/>
    </source>
</evidence>
<comment type="similarity">
    <text evidence="1 5 6">Belongs to the peptidase S8 family.</text>
</comment>
<keyword evidence="2 5" id="KW-0645">Protease</keyword>
<evidence type="ECO:0000313" key="10">
    <source>
        <dbReference type="EMBL" id="PPK71046.1"/>
    </source>
</evidence>
<dbReference type="Pfam" id="PF05345">
    <property type="entry name" value="He_PIG"/>
    <property type="match status" value="1"/>
</dbReference>
<reference evidence="10 11" key="1">
    <citation type="submission" date="2018-02" db="EMBL/GenBank/DDBJ databases">
        <title>Genomic Encyclopedia of Archaeal and Bacterial Type Strains, Phase II (KMG-II): from individual species to whole genera.</title>
        <authorList>
            <person name="Goeker M."/>
        </authorList>
    </citation>
    <scope>NUCLEOTIDE SEQUENCE [LARGE SCALE GENOMIC DNA]</scope>
    <source>
        <strain evidence="10 11">YU 961-1</strain>
    </source>
</reference>
<dbReference type="PROSITE" id="PS00138">
    <property type="entry name" value="SUBTILASE_SER"/>
    <property type="match status" value="1"/>
</dbReference>
<dbReference type="InterPro" id="IPR050131">
    <property type="entry name" value="Peptidase_S8_subtilisin-like"/>
</dbReference>
<organism evidence="10 11">
    <name type="scientific">Actinokineospora auranticolor</name>
    <dbReference type="NCBI Taxonomy" id="155976"/>
    <lineage>
        <taxon>Bacteria</taxon>
        <taxon>Bacillati</taxon>
        <taxon>Actinomycetota</taxon>
        <taxon>Actinomycetes</taxon>
        <taxon>Pseudonocardiales</taxon>
        <taxon>Pseudonocardiaceae</taxon>
        <taxon>Actinokineospora</taxon>
    </lineage>
</organism>
<evidence type="ECO:0000256" key="7">
    <source>
        <dbReference type="SAM" id="SignalP"/>
    </source>
</evidence>
<dbReference type="Pfam" id="PF00082">
    <property type="entry name" value="Peptidase_S8"/>
    <property type="match status" value="1"/>
</dbReference>
<evidence type="ECO:0000259" key="8">
    <source>
        <dbReference type="Pfam" id="PF00082"/>
    </source>
</evidence>
<comment type="caution">
    <text evidence="10">The sequence shown here is derived from an EMBL/GenBank/DDBJ whole genome shotgun (WGS) entry which is preliminary data.</text>
</comment>
<dbReference type="GO" id="GO:0005975">
    <property type="term" value="P:carbohydrate metabolic process"/>
    <property type="evidence" value="ECO:0007669"/>
    <property type="project" value="UniProtKB-ARBA"/>
</dbReference>
<gene>
    <name evidence="10" type="ORF">CLV40_101232</name>
</gene>
<proteinExistence type="inferred from homology"/>
<dbReference type="InterPro" id="IPR010259">
    <property type="entry name" value="S8pro/Inhibitor_I9"/>
</dbReference>
<dbReference type="GO" id="GO:0005509">
    <property type="term" value="F:calcium ion binding"/>
    <property type="evidence" value="ECO:0007669"/>
    <property type="project" value="InterPro"/>
</dbReference>
<evidence type="ECO:0000256" key="2">
    <source>
        <dbReference type="ARBA" id="ARBA00022670"/>
    </source>
</evidence>
<feature type="active site" description="Charge relay system" evidence="5">
    <location>
        <position position="181"/>
    </location>
</feature>
<dbReference type="PANTHER" id="PTHR43806">
    <property type="entry name" value="PEPTIDASE S8"/>
    <property type="match status" value="1"/>
</dbReference>
<dbReference type="SUPFAM" id="SSF49313">
    <property type="entry name" value="Cadherin-like"/>
    <property type="match status" value="1"/>
</dbReference>
<dbReference type="PROSITE" id="PS00136">
    <property type="entry name" value="SUBTILASE_ASP"/>
    <property type="match status" value="1"/>
</dbReference>
<dbReference type="SUPFAM" id="SSF52743">
    <property type="entry name" value="Subtilisin-like"/>
    <property type="match status" value="1"/>
</dbReference>
<feature type="domain" description="Inhibitor I9" evidence="9">
    <location>
        <begin position="62"/>
        <end position="107"/>
    </location>
</feature>
<feature type="signal peptide" evidence="7">
    <location>
        <begin position="1"/>
        <end position="30"/>
    </location>
</feature>
<evidence type="ECO:0000256" key="4">
    <source>
        <dbReference type="ARBA" id="ARBA00022825"/>
    </source>
</evidence>
<dbReference type="GO" id="GO:0005615">
    <property type="term" value="C:extracellular space"/>
    <property type="evidence" value="ECO:0007669"/>
    <property type="project" value="TreeGrafter"/>
</dbReference>
<dbReference type="InterPro" id="IPR037045">
    <property type="entry name" value="S8pro/Inhibitor_I9_sf"/>
</dbReference>
<name>A0A2S6H0U8_9PSEU</name>
<dbReference type="InterPro" id="IPR015500">
    <property type="entry name" value="Peptidase_S8_subtilisin-rel"/>
</dbReference>
<dbReference type="Gene3D" id="3.30.70.80">
    <property type="entry name" value="Peptidase S8 propeptide/proteinase inhibitor I9"/>
    <property type="match status" value="1"/>
</dbReference>
<evidence type="ECO:0000256" key="5">
    <source>
        <dbReference type="PROSITE-ProRule" id="PRU01240"/>
    </source>
</evidence>
<dbReference type="GO" id="GO:0004252">
    <property type="term" value="F:serine-type endopeptidase activity"/>
    <property type="evidence" value="ECO:0007669"/>
    <property type="project" value="UniProtKB-UniRule"/>
</dbReference>
<dbReference type="PROSITE" id="PS00137">
    <property type="entry name" value="SUBTILASE_HIS"/>
    <property type="match status" value="1"/>
</dbReference>
<dbReference type="GO" id="GO:0016020">
    <property type="term" value="C:membrane"/>
    <property type="evidence" value="ECO:0007669"/>
    <property type="project" value="InterPro"/>
</dbReference>
<dbReference type="Gene3D" id="3.40.50.200">
    <property type="entry name" value="Peptidase S8/S53 domain"/>
    <property type="match status" value="1"/>
</dbReference>